<organism evidence="3 4">
    <name type="scientific">Popillia japonica</name>
    <name type="common">Japanese beetle</name>
    <dbReference type="NCBI Taxonomy" id="7064"/>
    <lineage>
        <taxon>Eukaryota</taxon>
        <taxon>Metazoa</taxon>
        <taxon>Ecdysozoa</taxon>
        <taxon>Arthropoda</taxon>
        <taxon>Hexapoda</taxon>
        <taxon>Insecta</taxon>
        <taxon>Pterygota</taxon>
        <taxon>Neoptera</taxon>
        <taxon>Endopterygota</taxon>
        <taxon>Coleoptera</taxon>
        <taxon>Polyphaga</taxon>
        <taxon>Scarabaeiformia</taxon>
        <taxon>Scarabaeidae</taxon>
        <taxon>Rutelinae</taxon>
        <taxon>Popillia</taxon>
    </lineage>
</organism>
<dbReference type="PANTHER" id="PTHR13318">
    <property type="entry name" value="PARTNER OF PAIRED, ISOFORM B-RELATED"/>
    <property type="match status" value="1"/>
</dbReference>
<evidence type="ECO:0000313" key="4">
    <source>
        <dbReference type="Proteomes" id="UP001458880"/>
    </source>
</evidence>
<dbReference type="GO" id="GO:0019005">
    <property type="term" value="C:SCF ubiquitin ligase complex"/>
    <property type="evidence" value="ECO:0007669"/>
    <property type="project" value="TreeGrafter"/>
</dbReference>
<protein>
    <submittedName>
        <fullName evidence="3">F-box-like</fullName>
    </submittedName>
</protein>
<dbReference type="SMART" id="SM00367">
    <property type="entry name" value="LRR_CC"/>
    <property type="match status" value="6"/>
</dbReference>
<dbReference type="Proteomes" id="UP001458880">
    <property type="component" value="Unassembled WGS sequence"/>
</dbReference>
<evidence type="ECO:0000259" key="2">
    <source>
        <dbReference type="PROSITE" id="PS50181"/>
    </source>
</evidence>
<dbReference type="AlphaFoldDB" id="A0AAW1KSA4"/>
<dbReference type="Pfam" id="PF25372">
    <property type="entry name" value="DUF7885"/>
    <property type="match status" value="1"/>
</dbReference>
<gene>
    <name evidence="3" type="ORF">QE152_g19465</name>
</gene>
<dbReference type="InterPro" id="IPR057207">
    <property type="entry name" value="FBXL15_LRR"/>
</dbReference>
<dbReference type="InterPro" id="IPR032675">
    <property type="entry name" value="LRR_dom_sf"/>
</dbReference>
<keyword evidence="1" id="KW-0833">Ubl conjugation pathway</keyword>
<dbReference type="SUPFAM" id="SSF81383">
    <property type="entry name" value="F-box domain"/>
    <property type="match status" value="1"/>
</dbReference>
<dbReference type="InterPro" id="IPR001810">
    <property type="entry name" value="F-box_dom"/>
</dbReference>
<reference evidence="3 4" key="1">
    <citation type="journal article" date="2024" name="BMC Genomics">
        <title>De novo assembly and annotation of Popillia japonica's genome with initial clues to its potential as an invasive pest.</title>
        <authorList>
            <person name="Cucini C."/>
            <person name="Boschi S."/>
            <person name="Funari R."/>
            <person name="Cardaioli E."/>
            <person name="Iannotti N."/>
            <person name="Marturano G."/>
            <person name="Paoli F."/>
            <person name="Bruttini M."/>
            <person name="Carapelli A."/>
            <person name="Frati F."/>
            <person name="Nardi F."/>
        </authorList>
    </citation>
    <scope>NUCLEOTIDE SEQUENCE [LARGE SCALE GENOMIC DNA]</scope>
    <source>
        <strain evidence="3">DMR45628</strain>
    </source>
</reference>
<dbReference type="InterPro" id="IPR006553">
    <property type="entry name" value="Leu-rich_rpt_Cys-con_subtyp"/>
</dbReference>
<proteinExistence type="predicted"/>
<dbReference type="GO" id="GO:0031146">
    <property type="term" value="P:SCF-dependent proteasomal ubiquitin-dependent protein catabolic process"/>
    <property type="evidence" value="ECO:0007669"/>
    <property type="project" value="TreeGrafter"/>
</dbReference>
<dbReference type="Gene3D" id="3.80.10.10">
    <property type="entry name" value="Ribonuclease Inhibitor"/>
    <property type="match status" value="2"/>
</dbReference>
<feature type="domain" description="F-box" evidence="2">
    <location>
        <begin position="47"/>
        <end position="94"/>
    </location>
</feature>
<sequence length="450" mass="51744">MASVTNTANSNKNVFVKVRSKFVLKDSKASCSNIIPYRSSFFENVEPKWFNNLPIKILLNIFQYFSEEELRKCILPVCQHWKYAAQQPVLWKKLVFRGKHVPLHFISKQLRMYTEAESILIDNITEAATVIRQICRCTPNIKFLAIRYCTSVPETAIRFIISSCSNLEGLDLCGSHVNGSTIHRWLNGLNRLKKLNLSDCPHLYVKPLISVILNCPYLEDLRISKFSNKRDTFMNADAVLILSNLSENLKFLSLDCTSLSSTSIQKVFECKKLERLGLIGATNLTGTQVMSIWLQFPNLKQLKIRNAYQIADVHVIHLFTCGRSVMTHLVYLDLAGCFKISDESVTAIANCCEYLQHLGLKCCKSISNIKPLLERNPKLNTLNIAFMSLLNIDKWMPFPKYLKKLLIDDSRLLDDWFINFQKNNKDVRVLVCQSEYNKHISNINVITRQF</sequence>
<keyword evidence="4" id="KW-1185">Reference proteome</keyword>
<dbReference type="PROSITE" id="PS50181">
    <property type="entry name" value="FBOX"/>
    <property type="match status" value="1"/>
</dbReference>
<dbReference type="SUPFAM" id="SSF52047">
    <property type="entry name" value="RNI-like"/>
    <property type="match status" value="1"/>
</dbReference>
<comment type="caution">
    <text evidence="3">The sequence shown here is derived from an EMBL/GenBank/DDBJ whole genome shotgun (WGS) entry which is preliminary data.</text>
</comment>
<evidence type="ECO:0000313" key="3">
    <source>
        <dbReference type="EMBL" id="KAK9722883.1"/>
    </source>
</evidence>
<name>A0AAW1KSA4_POPJA</name>
<dbReference type="Pfam" id="PF12937">
    <property type="entry name" value="F-box-like"/>
    <property type="match status" value="1"/>
</dbReference>
<dbReference type="InterPro" id="IPR036047">
    <property type="entry name" value="F-box-like_dom_sf"/>
</dbReference>
<accession>A0AAW1KSA4</accession>
<dbReference type="EMBL" id="JASPKY010000184">
    <property type="protein sequence ID" value="KAK9722883.1"/>
    <property type="molecule type" value="Genomic_DNA"/>
</dbReference>
<evidence type="ECO:0000256" key="1">
    <source>
        <dbReference type="ARBA" id="ARBA00022786"/>
    </source>
</evidence>